<dbReference type="PANTHER" id="PTHR34217">
    <property type="entry name" value="METAL-DEPENDENT CARBOXYPEPTIDASE"/>
    <property type="match status" value="1"/>
</dbReference>
<dbReference type="EMBL" id="HBIU01032796">
    <property type="protein sequence ID" value="CAE0636364.1"/>
    <property type="molecule type" value="Transcribed_RNA"/>
</dbReference>
<sequence>MCSSDKSEALCRELSEAIGFDFGSGRMDVSLHPFTGGPHPTDVRITTRYSTENWKDGVTGAVHEVGHALYEQGRNKAHADLPVARALSMGVHESQSLLWERMVFLSRPFWDYATPIFHKHFPHTKDCTADDFYAVMNQVEPGFIRVDADEVTYPLHVVLRYELEKKLFDGSLDIEGVPEAWDAQMKELLGLEVDGPARGCLQDIHWSIGAFGYFPSYSLGAMMAAQIYAAAQRELPGLEDDIRQGQFAGLKTWLNEKVHQKGSLVASPDELLKEITGAALDPTIFLDYLRTKYTALYGL</sequence>
<evidence type="ECO:0008006" key="2">
    <source>
        <dbReference type="Google" id="ProtNLM"/>
    </source>
</evidence>
<dbReference type="InterPro" id="IPR001333">
    <property type="entry name" value="Peptidase_M32_Taq"/>
</dbReference>
<accession>A0A6S9ISS3</accession>
<dbReference type="PROSITE" id="PS52034">
    <property type="entry name" value="PEPTIDASE_M32"/>
    <property type="match status" value="1"/>
</dbReference>
<dbReference type="GO" id="GO:0004181">
    <property type="term" value="F:metallocarboxypeptidase activity"/>
    <property type="evidence" value="ECO:0007669"/>
    <property type="project" value="InterPro"/>
</dbReference>
<dbReference type="PRINTS" id="PR00998">
    <property type="entry name" value="CRBOXYPTASET"/>
</dbReference>
<dbReference type="Gene3D" id="1.10.1370.30">
    <property type="match status" value="1"/>
</dbReference>
<protein>
    <recommendedName>
        <fullName evidence="2">Peptidase M32 carboxypeptidase Taq metallopeptidase</fullName>
    </recommendedName>
</protein>
<reference evidence="1" key="1">
    <citation type="submission" date="2021-01" db="EMBL/GenBank/DDBJ databases">
        <authorList>
            <person name="Corre E."/>
            <person name="Pelletier E."/>
            <person name="Niang G."/>
            <person name="Scheremetjew M."/>
            <person name="Finn R."/>
            <person name="Kale V."/>
            <person name="Holt S."/>
            <person name="Cochrane G."/>
            <person name="Meng A."/>
            <person name="Brown T."/>
            <person name="Cohen L."/>
        </authorList>
    </citation>
    <scope>NUCLEOTIDE SEQUENCE</scope>
    <source>
        <strain evidence="1">CCMP3107</strain>
    </source>
</reference>
<gene>
    <name evidence="1" type="ORF">HAKA00212_LOCUS15125</name>
</gene>
<evidence type="ECO:0000313" key="1">
    <source>
        <dbReference type="EMBL" id="CAE0636364.1"/>
    </source>
</evidence>
<dbReference type="CDD" id="cd06460">
    <property type="entry name" value="M32_Taq"/>
    <property type="match status" value="1"/>
</dbReference>
<proteinExistence type="predicted"/>
<dbReference type="SUPFAM" id="SSF55486">
    <property type="entry name" value="Metalloproteases ('zincins'), catalytic domain"/>
    <property type="match status" value="1"/>
</dbReference>
<name>A0A6S9ISS3_HETAK</name>
<dbReference type="GO" id="GO:0006508">
    <property type="term" value="P:proteolysis"/>
    <property type="evidence" value="ECO:0007669"/>
    <property type="project" value="InterPro"/>
</dbReference>
<dbReference type="Pfam" id="PF02074">
    <property type="entry name" value="Peptidase_M32"/>
    <property type="match status" value="1"/>
</dbReference>
<dbReference type="PANTHER" id="PTHR34217:SF1">
    <property type="entry name" value="CARBOXYPEPTIDASE 1"/>
    <property type="match status" value="1"/>
</dbReference>
<dbReference type="AlphaFoldDB" id="A0A6S9ISS3"/>
<organism evidence="1">
    <name type="scientific">Heterosigma akashiwo</name>
    <name type="common">Chromophytic alga</name>
    <name type="synonym">Heterosigma carterae</name>
    <dbReference type="NCBI Taxonomy" id="2829"/>
    <lineage>
        <taxon>Eukaryota</taxon>
        <taxon>Sar</taxon>
        <taxon>Stramenopiles</taxon>
        <taxon>Ochrophyta</taxon>
        <taxon>Raphidophyceae</taxon>
        <taxon>Chattonellales</taxon>
        <taxon>Chattonellaceae</taxon>
        <taxon>Heterosigma</taxon>
    </lineage>
</organism>